<evidence type="ECO:0000313" key="2">
    <source>
        <dbReference type="Proteomes" id="UP000586095"/>
    </source>
</evidence>
<dbReference type="Proteomes" id="UP000586095">
    <property type="component" value="Unassembled WGS sequence"/>
</dbReference>
<dbReference type="RefSeq" id="WP_185986376.1">
    <property type="nucleotide sequence ID" value="NZ_BAAALZ010000002.1"/>
</dbReference>
<sequence length="174" mass="19402">MHYYALVEVPEGDEPFEKRLAAVLAPHKEGVEGGSELWDWWILGGRWSGRLSGYDPYTDPVNQKRCWLCQGTKFRNDELGKRERALNPEYTCNGCGGTGLMTVHESEFVPHAGNVAKFGALSKEMQPHVLIANGQVVQMEAWTGSEWEDTSAALTELWGEIDPDATVAVVDLHR</sequence>
<dbReference type="EMBL" id="JACCBD010000001">
    <property type="protein sequence ID" value="NYD26033.1"/>
    <property type="molecule type" value="Genomic_DNA"/>
</dbReference>
<name>A0A852QUT4_9MICO</name>
<evidence type="ECO:0000313" key="1">
    <source>
        <dbReference type="EMBL" id="NYD26033.1"/>
    </source>
</evidence>
<comment type="caution">
    <text evidence="1">The sequence shown here is derived from an EMBL/GenBank/DDBJ whole genome shotgun (WGS) entry which is preliminary data.</text>
</comment>
<protein>
    <submittedName>
        <fullName evidence="1">Uncharacterized protein</fullName>
    </submittedName>
</protein>
<dbReference type="AlphaFoldDB" id="A0A852QUT4"/>
<keyword evidence="2" id="KW-1185">Reference proteome</keyword>
<proteinExistence type="predicted"/>
<gene>
    <name evidence="1" type="ORF">BJ960_000836</name>
</gene>
<accession>A0A852QUT4</accession>
<organism evidence="1 2">
    <name type="scientific">Leucobacter aridicollis</name>
    <dbReference type="NCBI Taxonomy" id="283878"/>
    <lineage>
        <taxon>Bacteria</taxon>
        <taxon>Bacillati</taxon>
        <taxon>Actinomycetota</taxon>
        <taxon>Actinomycetes</taxon>
        <taxon>Micrococcales</taxon>
        <taxon>Microbacteriaceae</taxon>
        <taxon>Leucobacter</taxon>
    </lineage>
</organism>
<reference evidence="1 2" key="1">
    <citation type="submission" date="2020-07" db="EMBL/GenBank/DDBJ databases">
        <title>Sequencing the genomes of 1000 actinobacteria strains.</title>
        <authorList>
            <person name="Klenk H.-P."/>
        </authorList>
    </citation>
    <scope>NUCLEOTIDE SEQUENCE [LARGE SCALE GENOMIC DNA]</scope>
    <source>
        <strain evidence="1 2">DSM 17380</strain>
    </source>
</reference>